<dbReference type="SMART" id="SM00749">
    <property type="entry name" value="BON"/>
    <property type="match status" value="1"/>
</dbReference>
<dbReference type="PANTHER" id="PTHR34606:SF4">
    <property type="entry name" value="OUTER MEMBRANE LIPOPROTEIN DOLP"/>
    <property type="match status" value="1"/>
</dbReference>
<keyword evidence="1 2" id="KW-0732">Signal</keyword>
<evidence type="ECO:0000313" key="5">
    <source>
        <dbReference type="Proteomes" id="UP000071065"/>
    </source>
</evidence>
<dbReference type="KEGG" id="emp:EZMO1_3181"/>
<evidence type="ECO:0000256" key="1">
    <source>
        <dbReference type="ARBA" id="ARBA00022729"/>
    </source>
</evidence>
<dbReference type="PROSITE" id="PS50914">
    <property type="entry name" value="BON"/>
    <property type="match status" value="2"/>
</dbReference>
<dbReference type="InterPro" id="IPR014004">
    <property type="entry name" value="Transpt-assoc_nodulatn_dom_bac"/>
</dbReference>
<dbReference type="Proteomes" id="UP000071065">
    <property type="component" value="Chromosome"/>
</dbReference>
<dbReference type="PROSITE" id="PS51257">
    <property type="entry name" value="PROKAR_LIPOPROTEIN"/>
    <property type="match status" value="1"/>
</dbReference>
<protein>
    <recommendedName>
        <fullName evidence="3">BON domain-containing protein</fullName>
    </recommendedName>
</protein>
<dbReference type="STRING" id="570277.EZMO1_3181"/>
<name>A0A142BEL0_9GAMM</name>
<dbReference type="InterPro" id="IPR051686">
    <property type="entry name" value="Lipoprotein_DolP"/>
</dbReference>
<dbReference type="Gene3D" id="3.40.1520.20">
    <property type="match status" value="1"/>
</dbReference>
<reference evidence="4 5" key="1">
    <citation type="journal article" date="2016" name="Front. Microbiol.">
        <title>Genomic Insight into the Host-Endosymbiont Relationship of Endozoicomonas montiporae CL-33(T) with its Coral Host.</title>
        <authorList>
            <person name="Ding J.-Y."/>
            <person name="Shiu J.-H."/>
            <person name="Chen W.-M."/>
            <person name="Chiang Y.-R."/>
            <person name="Tang S.-L."/>
        </authorList>
    </citation>
    <scope>NUCLEOTIDE SEQUENCE [LARGE SCALE GENOMIC DNA]</scope>
    <source>
        <strain evidence="4 5">CL-33</strain>
    </source>
</reference>
<dbReference type="PATRIC" id="fig|570277.3.peg.3416"/>
<feature type="chain" id="PRO_5007493026" description="BON domain-containing protein" evidence="2">
    <location>
        <begin position="25"/>
        <end position="195"/>
    </location>
</feature>
<evidence type="ECO:0000256" key="2">
    <source>
        <dbReference type="SAM" id="SignalP"/>
    </source>
</evidence>
<feature type="domain" description="BON" evidence="3">
    <location>
        <begin position="128"/>
        <end position="195"/>
    </location>
</feature>
<dbReference type="InterPro" id="IPR007055">
    <property type="entry name" value="BON_dom"/>
</dbReference>
<proteinExistence type="predicted"/>
<dbReference type="RefSeq" id="WP_236632035.1">
    <property type="nucleotide sequence ID" value="NZ_CP013251.1"/>
</dbReference>
<accession>A0A142BEL0</accession>
<evidence type="ECO:0000313" key="4">
    <source>
        <dbReference type="EMBL" id="AMO57186.1"/>
    </source>
</evidence>
<feature type="domain" description="BON" evidence="3">
    <location>
        <begin position="49"/>
        <end position="119"/>
    </location>
</feature>
<dbReference type="AlphaFoldDB" id="A0A142BEL0"/>
<evidence type="ECO:0000259" key="3">
    <source>
        <dbReference type="PROSITE" id="PS50914"/>
    </source>
</evidence>
<dbReference type="EMBL" id="CP013251">
    <property type="protein sequence ID" value="AMO57186.1"/>
    <property type="molecule type" value="Genomic_DNA"/>
</dbReference>
<feature type="signal peptide" evidence="2">
    <location>
        <begin position="1"/>
        <end position="24"/>
    </location>
</feature>
<gene>
    <name evidence="4" type="ORF">EZMO1_3181</name>
</gene>
<sequence>MKRTHRVFFASLLAGLLVLTTGCATVVDSVNEDPIQQDPTERSWGNWLDDQTIETVAEVNINKSSDEFRRNSRIKVISFNGIVLIIGQVPNQSMKDEATRIVTPIQNVRKVYNELTIGPRASVMEHSSDAWLTTKIKTKLIQDEIVSADKIKVNTEKGTVFLMGLATPKEASNAVEAARNTRGVQKVVKIFEYVR</sequence>
<dbReference type="Pfam" id="PF04972">
    <property type="entry name" value="BON"/>
    <property type="match status" value="2"/>
</dbReference>
<dbReference type="PANTHER" id="PTHR34606">
    <property type="entry name" value="BON DOMAIN-CONTAINING PROTEIN"/>
    <property type="match status" value="1"/>
</dbReference>
<organism evidence="4 5">
    <name type="scientific">Endozoicomonas montiporae CL-33</name>
    <dbReference type="NCBI Taxonomy" id="570277"/>
    <lineage>
        <taxon>Bacteria</taxon>
        <taxon>Pseudomonadati</taxon>
        <taxon>Pseudomonadota</taxon>
        <taxon>Gammaproteobacteria</taxon>
        <taxon>Oceanospirillales</taxon>
        <taxon>Endozoicomonadaceae</taxon>
        <taxon>Endozoicomonas</taxon>
    </lineage>
</organism>